<dbReference type="GeneID" id="75151065"/>
<proteinExistence type="predicted"/>
<dbReference type="RefSeq" id="WP_260808051.1">
    <property type="nucleotide sequence ID" value="NZ_CP096140.1"/>
</dbReference>
<name>A0A9Q9J5D4_9XANT</name>
<organism evidence="2 3">
    <name type="scientific">Xanthomonas prunicola</name>
    <dbReference type="NCBI Taxonomy" id="2053930"/>
    <lineage>
        <taxon>Bacteria</taxon>
        <taxon>Pseudomonadati</taxon>
        <taxon>Pseudomonadota</taxon>
        <taxon>Gammaproteobacteria</taxon>
        <taxon>Lysobacterales</taxon>
        <taxon>Lysobacteraceae</taxon>
        <taxon>Xanthomonas</taxon>
    </lineage>
</organism>
<evidence type="ECO:0000313" key="3">
    <source>
        <dbReference type="Proteomes" id="UP001058381"/>
    </source>
</evidence>
<accession>A0A9Q9J5D4</accession>
<feature type="region of interest" description="Disordered" evidence="1">
    <location>
        <begin position="1"/>
        <end position="20"/>
    </location>
</feature>
<dbReference type="EMBL" id="CP096142">
    <property type="protein sequence ID" value="UXA66715.1"/>
    <property type="molecule type" value="Genomic_DNA"/>
</dbReference>
<gene>
    <name evidence="2" type="ORF">M0D43_06885</name>
</gene>
<protein>
    <submittedName>
        <fullName evidence="2">Uncharacterized protein</fullName>
    </submittedName>
</protein>
<dbReference type="AlphaFoldDB" id="A0A9Q9J5D4"/>
<dbReference type="Proteomes" id="UP001058381">
    <property type="component" value="Chromosome"/>
</dbReference>
<evidence type="ECO:0000256" key="1">
    <source>
        <dbReference type="SAM" id="MobiDB-lite"/>
    </source>
</evidence>
<reference evidence="2" key="1">
    <citation type="submission" date="2022-04" db="EMBL/GenBank/DDBJ databases">
        <title>Xanthomonas prunicola pv. tritici, a pathogen causing a previously unreported foliar disease of wheat.</title>
        <authorList>
            <person name="Clavijo F."/>
            <person name="Curland R.D."/>
            <person name="Dill-Macky R."/>
            <person name="Pereyra S."/>
            <person name="Roman-Reyna V."/>
            <person name="Siri M.I."/>
        </authorList>
    </citation>
    <scope>NUCLEOTIDE SEQUENCE</scope>
    <source>
        <strain evidence="2">CIX249</strain>
    </source>
</reference>
<evidence type="ECO:0000313" key="2">
    <source>
        <dbReference type="EMBL" id="UXA66715.1"/>
    </source>
</evidence>
<sequence>MAADTAPTIPPPDAMPRSQDLRPVIRNQSLEEGIASMDAAIDVAAALVLAGEGHVRSTSRSTANHLDAAFS</sequence>